<dbReference type="InterPro" id="IPR016496">
    <property type="entry name" value="GTPase_HflX"/>
</dbReference>
<feature type="binding site" evidence="7">
    <location>
        <begin position="200"/>
        <end position="207"/>
    </location>
    <ligand>
        <name>GTP</name>
        <dbReference type="ChEBI" id="CHEBI:37565"/>
    </ligand>
</feature>
<keyword evidence="1 6" id="KW-0963">Cytoplasm</keyword>
<dbReference type="STRING" id="1562698.DESAMIL20_1992"/>
<dbReference type="NCBIfam" id="TIGR00231">
    <property type="entry name" value="small_GTP"/>
    <property type="match status" value="1"/>
</dbReference>
<dbReference type="InterPro" id="IPR032305">
    <property type="entry name" value="GTP-bd_M"/>
</dbReference>
<dbReference type="InterPro" id="IPR006073">
    <property type="entry name" value="GTP-bd"/>
</dbReference>
<evidence type="ECO:0000313" key="10">
    <source>
        <dbReference type="EMBL" id="OSS42439.1"/>
    </source>
</evidence>
<comment type="function">
    <text evidence="6">GTPase that associates with the 50S ribosomal subunit and may have a role during protein synthesis or ribosome biogenesis.</text>
</comment>
<dbReference type="Gene3D" id="3.40.50.300">
    <property type="entry name" value="P-loop containing nucleotide triphosphate hydrolases"/>
    <property type="match status" value="1"/>
</dbReference>
<comment type="subunit">
    <text evidence="6">Monomer. Associates with the 50S ribosomal subunit.</text>
</comment>
<dbReference type="RefSeq" id="WP_086034687.1">
    <property type="nucleotide sequence ID" value="NZ_MDSU01000018.1"/>
</dbReference>
<comment type="subcellular location">
    <subcellularLocation>
        <location evidence="6">Cytoplasm</location>
    </subcellularLocation>
    <text evidence="6">May associate with membranes.</text>
</comment>
<keyword evidence="5 6" id="KW-0342">GTP-binding</keyword>
<dbReference type="CDD" id="cd01878">
    <property type="entry name" value="HflX"/>
    <property type="match status" value="1"/>
</dbReference>
<feature type="binding site" evidence="7">
    <location>
        <begin position="247"/>
        <end position="250"/>
    </location>
    <ligand>
        <name>GTP</name>
        <dbReference type="ChEBI" id="CHEBI:37565"/>
    </ligand>
</feature>
<dbReference type="SUPFAM" id="SSF52540">
    <property type="entry name" value="P-loop containing nucleoside triphosphate hydrolases"/>
    <property type="match status" value="1"/>
</dbReference>
<keyword evidence="4 8" id="KW-0460">Magnesium</keyword>
<dbReference type="OrthoDB" id="9812272at2"/>
<dbReference type="FunFam" id="3.40.50.11060:FF:000001">
    <property type="entry name" value="GTPase HflX"/>
    <property type="match status" value="1"/>
</dbReference>
<dbReference type="PANTHER" id="PTHR10229">
    <property type="entry name" value="GTP-BINDING PROTEIN HFLX"/>
    <property type="match status" value="1"/>
</dbReference>
<dbReference type="GO" id="GO:0005737">
    <property type="term" value="C:cytoplasm"/>
    <property type="evidence" value="ECO:0007669"/>
    <property type="project" value="UniProtKB-SubCell"/>
</dbReference>
<dbReference type="EMBL" id="MDSU01000018">
    <property type="protein sequence ID" value="OSS42439.1"/>
    <property type="molecule type" value="Genomic_DNA"/>
</dbReference>
<evidence type="ECO:0000256" key="8">
    <source>
        <dbReference type="PIRSR" id="PIRSR006809-2"/>
    </source>
</evidence>
<sequence length="355" mass="40061">MEELKEKAILVSVILTNKDKQTIEELSELAKTAGAGVVGMLTQKRKSIDKTYYFGKGKLEELKKLIEEKGANLVIFDNELSGSQLRNIEKILDTKVIDRTNLILDIFAKRAKTKEGILQVKLAQYKYSLARLRGLGISLSRLGGGIGTRGPGETQLETDIRHIRRSIVYIEKQIEQIKKHRSLYRKRRQKNLVPIVAIVGYTNAGKSTLINALTDANTYTEDKLFATLDPLARKLRLSDNKNIILIDTVGFIRNLPHQLIEAFKSTLEEIKFADVILNAVDISQSNYEEKIKVTEKILSELDYLNKPIITVYNKSDLLDILPKNTENEIYISAKNKTNLASLIAAIQSMLKQSCD</sequence>
<evidence type="ECO:0000313" key="11">
    <source>
        <dbReference type="Proteomes" id="UP000194141"/>
    </source>
</evidence>
<evidence type="ECO:0000256" key="2">
    <source>
        <dbReference type="ARBA" id="ARBA00022723"/>
    </source>
</evidence>
<keyword evidence="3 6" id="KW-0547">Nucleotide-binding</keyword>
<dbReference type="InterPro" id="IPR030394">
    <property type="entry name" value="G_HFLX_dom"/>
</dbReference>
<keyword evidence="11" id="KW-1185">Reference proteome</keyword>
<evidence type="ECO:0000256" key="3">
    <source>
        <dbReference type="ARBA" id="ARBA00022741"/>
    </source>
</evidence>
<organism evidence="10 11">
    <name type="scientific">Desulfurella amilsii</name>
    <dbReference type="NCBI Taxonomy" id="1562698"/>
    <lineage>
        <taxon>Bacteria</taxon>
        <taxon>Pseudomonadati</taxon>
        <taxon>Campylobacterota</taxon>
        <taxon>Desulfurellia</taxon>
        <taxon>Desulfurellales</taxon>
        <taxon>Desulfurellaceae</taxon>
        <taxon>Desulfurella</taxon>
    </lineage>
</organism>
<dbReference type="GO" id="GO:0046872">
    <property type="term" value="F:metal ion binding"/>
    <property type="evidence" value="ECO:0007669"/>
    <property type="project" value="UniProtKB-KW"/>
</dbReference>
<dbReference type="PROSITE" id="PS51705">
    <property type="entry name" value="G_HFLX"/>
    <property type="match status" value="1"/>
</dbReference>
<dbReference type="InterPro" id="IPR025121">
    <property type="entry name" value="GTPase_HflX_N"/>
</dbReference>
<feature type="binding site" evidence="7">
    <location>
        <begin position="225"/>
        <end position="229"/>
    </location>
    <ligand>
        <name>GTP</name>
        <dbReference type="ChEBI" id="CHEBI:37565"/>
    </ligand>
</feature>
<proteinExistence type="inferred from homology"/>
<dbReference type="AlphaFoldDB" id="A0A1X4XY30"/>
<feature type="domain" description="Hflx-type G" evidence="9">
    <location>
        <begin position="194"/>
        <end position="354"/>
    </location>
</feature>
<dbReference type="PRINTS" id="PR00326">
    <property type="entry name" value="GTP1OBG"/>
</dbReference>
<evidence type="ECO:0000256" key="4">
    <source>
        <dbReference type="ARBA" id="ARBA00022842"/>
    </source>
</evidence>
<keyword evidence="2 8" id="KW-0479">Metal-binding</keyword>
<dbReference type="PIRSF" id="PIRSF006809">
    <property type="entry name" value="GTP-binding_hflX_prd"/>
    <property type="match status" value="1"/>
</dbReference>
<evidence type="ECO:0000256" key="5">
    <source>
        <dbReference type="ARBA" id="ARBA00023134"/>
    </source>
</evidence>
<dbReference type="Pfam" id="PF13167">
    <property type="entry name" value="GTP-bdg_N"/>
    <property type="match status" value="1"/>
</dbReference>
<gene>
    <name evidence="6" type="primary">hflX</name>
    <name evidence="10" type="ORF">DESAMIL20_1992</name>
</gene>
<dbReference type="InterPro" id="IPR027417">
    <property type="entry name" value="P-loop_NTPase"/>
</dbReference>
<name>A0A1X4XY30_9BACT</name>
<dbReference type="PANTHER" id="PTHR10229:SF0">
    <property type="entry name" value="GTP-BINDING PROTEIN 6-RELATED"/>
    <property type="match status" value="1"/>
</dbReference>
<evidence type="ECO:0000256" key="1">
    <source>
        <dbReference type="ARBA" id="ARBA00022490"/>
    </source>
</evidence>
<comment type="similarity">
    <text evidence="6">Belongs to the TRAFAC class OBG-HflX-like GTPase superfamily. HflX GTPase family.</text>
</comment>
<evidence type="ECO:0000259" key="9">
    <source>
        <dbReference type="PROSITE" id="PS51705"/>
    </source>
</evidence>
<dbReference type="NCBIfam" id="TIGR03156">
    <property type="entry name" value="GTP_HflX"/>
    <property type="match status" value="1"/>
</dbReference>
<comment type="caution">
    <text evidence="10">The sequence shown here is derived from an EMBL/GenBank/DDBJ whole genome shotgun (WGS) entry which is preliminary data.</text>
</comment>
<dbReference type="Proteomes" id="UP000194141">
    <property type="component" value="Unassembled WGS sequence"/>
</dbReference>
<dbReference type="GO" id="GO:0005525">
    <property type="term" value="F:GTP binding"/>
    <property type="evidence" value="ECO:0007669"/>
    <property type="project" value="UniProtKB-UniRule"/>
</dbReference>
<evidence type="ECO:0000256" key="7">
    <source>
        <dbReference type="PIRSR" id="PIRSR006809-1"/>
    </source>
</evidence>
<dbReference type="InterPro" id="IPR005225">
    <property type="entry name" value="Small_GTP-bd"/>
</dbReference>
<comment type="cofactor">
    <cofactor evidence="8">
        <name>Mg(2+)</name>
        <dbReference type="ChEBI" id="CHEBI:18420"/>
    </cofactor>
</comment>
<feature type="binding site" evidence="7">
    <location>
        <begin position="313"/>
        <end position="316"/>
    </location>
    <ligand>
        <name>GTP</name>
        <dbReference type="ChEBI" id="CHEBI:37565"/>
    </ligand>
</feature>
<dbReference type="Gene3D" id="3.40.50.11060">
    <property type="entry name" value="GTPase HflX, N-terminal domain"/>
    <property type="match status" value="1"/>
</dbReference>
<protein>
    <recommendedName>
        <fullName evidence="6">GTPase HflX</fullName>
    </recommendedName>
    <alternativeName>
        <fullName evidence="6">GTP-binding protein HflX</fullName>
    </alternativeName>
</protein>
<feature type="binding site" evidence="7">
    <location>
        <begin position="332"/>
        <end position="334"/>
    </location>
    <ligand>
        <name>GTP</name>
        <dbReference type="ChEBI" id="CHEBI:37565"/>
    </ligand>
</feature>
<dbReference type="GO" id="GO:0043022">
    <property type="term" value="F:ribosome binding"/>
    <property type="evidence" value="ECO:0007669"/>
    <property type="project" value="TreeGrafter"/>
</dbReference>
<dbReference type="GO" id="GO:0003924">
    <property type="term" value="F:GTPase activity"/>
    <property type="evidence" value="ECO:0007669"/>
    <property type="project" value="UniProtKB-UniRule"/>
</dbReference>
<dbReference type="InterPro" id="IPR042108">
    <property type="entry name" value="GTPase_HflX_N_sf"/>
</dbReference>
<evidence type="ECO:0000256" key="6">
    <source>
        <dbReference type="HAMAP-Rule" id="MF_00900"/>
    </source>
</evidence>
<feature type="binding site" evidence="8">
    <location>
        <position position="207"/>
    </location>
    <ligand>
        <name>Mg(2+)</name>
        <dbReference type="ChEBI" id="CHEBI:18420"/>
    </ligand>
</feature>
<reference evidence="10 11" key="1">
    <citation type="journal article" date="2017" name="Front. Microbiol.">
        <title>Genome Sequence of Desulfurella amilsii Strain TR1 and Comparative Genomics of Desulfurellaceae Family.</title>
        <authorList>
            <person name="Florentino A.P."/>
            <person name="Stams A.J."/>
            <person name="Sanchez-Andrea I."/>
        </authorList>
    </citation>
    <scope>NUCLEOTIDE SEQUENCE [LARGE SCALE GENOMIC DNA]</scope>
    <source>
        <strain evidence="10 11">TR1</strain>
    </source>
</reference>
<dbReference type="Pfam" id="PF01926">
    <property type="entry name" value="MMR_HSR1"/>
    <property type="match status" value="1"/>
</dbReference>
<accession>A0A1X4XY30</accession>
<feature type="binding site" evidence="8">
    <location>
        <position position="227"/>
    </location>
    <ligand>
        <name>Mg(2+)</name>
        <dbReference type="ChEBI" id="CHEBI:18420"/>
    </ligand>
</feature>
<dbReference type="Pfam" id="PF16360">
    <property type="entry name" value="GTP-bdg_M"/>
    <property type="match status" value="1"/>
</dbReference>
<dbReference type="HAMAP" id="MF_00900">
    <property type="entry name" value="GTPase_HflX"/>
    <property type="match status" value="1"/>
</dbReference>
<dbReference type="Gene3D" id="6.10.250.2860">
    <property type="match status" value="1"/>
</dbReference>